<dbReference type="Pfam" id="PF19650">
    <property type="entry name" value="DUF6153"/>
    <property type="match status" value="1"/>
</dbReference>
<keyword evidence="1" id="KW-1133">Transmembrane helix</keyword>
<feature type="signal peptide" evidence="2">
    <location>
        <begin position="1"/>
        <end position="24"/>
    </location>
</feature>
<dbReference type="EMBL" id="JBAPLV010000009">
    <property type="protein sequence ID" value="MEI4278815.1"/>
    <property type="molecule type" value="Genomic_DNA"/>
</dbReference>
<dbReference type="RefSeq" id="WP_225235901.1">
    <property type="nucleotide sequence ID" value="NZ_JBAPLV010000009.1"/>
</dbReference>
<evidence type="ECO:0000256" key="1">
    <source>
        <dbReference type="SAM" id="Phobius"/>
    </source>
</evidence>
<keyword evidence="4" id="KW-1185">Reference proteome</keyword>
<sequence>MRARLLWTLLLLAAVFSMHGLSCAAADSAMTGTSTHTSTATVHSPTAAAGSVVGLVVAGAAMSDMDAAHSTDQTGGHSSAAHALMVCLAVLAGGVGAVLAALAVWLSRRRLGTVYTRAAGHVRVVVDRAAACAPTPELSRLCVLRV</sequence>
<evidence type="ECO:0000313" key="3">
    <source>
        <dbReference type="EMBL" id="MEI4278815.1"/>
    </source>
</evidence>
<comment type="caution">
    <text evidence="3">The sequence shown here is derived from an EMBL/GenBank/DDBJ whole genome shotgun (WGS) entry which is preliminary data.</text>
</comment>
<dbReference type="InterPro" id="IPR046151">
    <property type="entry name" value="DUF6153"/>
</dbReference>
<proteinExistence type="predicted"/>
<organism evidence="3 4">
    <name type="scientific">Klenkia terrae</name>
    <dbReference type="NCBI Taxonomy" id="1052259"/>
    <lineage>
        <taxon>Bacteria</taxon>
        <taxon>Bacillati</taxon>
        <taxon>Actinomycetota</taxon>
        <taxon>Actinomycetes</taxon>
        <taxon>Geodermatophilales</taxon>
        <taxon>Geodermatophilaceae</taxon>
        <taxon>Klenkia</taxon>
    </lineage>
</organism>
<keyword evidence="1" id="KW-0812">Transmembrane</keyword>
<name>A0ABU8E5K6_9ACTN</name>
<accession>A0ABU8E5K6</accession>
<feature type="transmembrane region" description="Helical" evidence="1">
    <location>
        <begin position="83"/>
        <end position="107"/>
    </location>
</feature>
<keyword evidence="2" id="KW-0732">Signal</keyword>
<protein>
    <submittedName>
        <fullName evidence="3">DUF6153 family protein</fullName>
    </submittedName>
</protein>
<evidence type="ECO:0000313" key="4">
    <source>
        <dbReference type="Proteomes" id="UP001373496"/>
    </source>
</evidence>
<evidence type="ECO:0000256" key="2">
    <source>
        <dbReference type="SAM" id="SignalP"/>
    </source>
</evidence>
<gene>
    <name evidence="3" type="ORF">UXQ13_10090</name>
</gene>
<dbReference type="Proteomes" id="UP001373496">
    <property type="component" value="Unassembled WGS sequence"/>
</dbReference>
<reference evidence="3 4" key="1">
    <citation type="submission" date="2024-03" db="EMBL/GenBank/DDBJ databases">
        <title>Draft genome sequence of Klenkia terrae.</title>
        <authorList>
            <person name="Duangmal K."/>
            <person name="Chantavorakit T."/>
        </authorList>
    </citation>
    <scope>NUCLEOTIDE SEQUENCE [LARGE SCALE GENOMIC DNA]</scope>
    <source>
        <strain evidence="3 4">JCM 17786</strain>
    </source>
</reference>
<feature type="chain" id="PRO_5047260266" evidence="2">
    <location>
        <begin position="25"/>
        <end position="146"/>
    </location>
</feature>
<keyword evidence="1" id="KW-0472">Membrane</keyword>